<evidence type="ECO:0000256" key="2">
    <source>
        <dbReference type="ARBA" id="ARBA00004123"/>
    </source>
</evidence>
<evidence type="ECO:0000313" key="10">
    <source>
        <dbReference type="Proteomes" id="UP001189624"/>
    </source>
</evidence>
<sequence>MEGGEQVPPSATAAVVNPTTSPPPLVDPVGGPDLAVAETEIHALVSDEEHGHEHDHDHEHEDEHDHDHHLEDRDHAAVPAVSLEDLKLKIIKQVEYYFSDENLPNDKYLLGFVKRNKEGFVPVSVIASFRKIKKLTRDHAFIVAALKESSLLVVSGDGKRVKRLIPLRFSESRDHKLYTVLVENLPEDHSKKNIQRIFHEAGNIKRITIHDPHSTSESTKHLKQEILISNKLHALVEYETIEAAEKAVVLLNNEQDWRNGMHVKLLKRMGKYGHKKQVWKGSNSEKNSSSHVSEEIGDEENHGSNEHQEDTHEEEDGEHLSKDKGGQRYKNQGRSRKHKHRAGNGMGHGNTPSSNAAEVSKPPPGPRMPDGTRGFAIGRGRPRVPASN</sequence>
<evidence type="ECO:0000259" key="8">
    <source>
        <dbReference type="PROSITE" id="PS50961"/>
    </source>
</evidence>
<feature type="domain" description="HTH La-type RNA-binding" evidence="8">
    <location>
        <begin position="80"/>
        <end position="171"/>
    </location>
</feature>
<dbReference type="Gramene" id="rna-AYBTSS11_LOCUS19125">
    <property type="protein sequence ID" value="CAJ1962209.1"/>
    <property type="gene ID" value="gene-AYBTSS11_LOCUS19125"/>
</dbReference>
<evidence type="ECO:0000256" key="1">
    <source>
        <dbReference type="ARBA" id="ARBA00002339"/>
    </source>
</evidence>
<dbReference type="AlphaFoldDB" id="A0AA86SJG5"/>
<dbReference type="InterPro" id="IPR002344">
    <property type="entry name" value="Lupus_La"/>
</dbReference>
<accession>A0AA86SJG5</accession>
<feature type="compositionally biased region" description="Low complexity" evidence="6">
    <location>
        <begin position="282"/>
        <end position="291"/>
    </location>
</feature>
<keyword evidence="10" id="KW-1185">Reference proteome</keyword>
<comment type="function">
    <text evidence="1">Transcriptional regulator.</text>
</comment>
<evidence type="ECO:0008006" key="11">
    <source>
        <dbReference type="Google" id="ProtNLM"/>
    </source>
</evidence>
<feature type="domain" description="RRM" evidence="7">
    <location>
        <begin position="178"/>
        <end position="265"/>
    </location>
</feature>
<dbReference type="InterPro" id="IPR034878">
    <property type="entry name" value="La-rel_plant_RRM"/>
</dbReference>
<dbReference type="PRINTS" id="PR00302">
    <property type="entry name" value="LUPUSLA"/>
</dbReference>
<dbReference type="SUPFAM" id="SSF54928">
    <property type="entry name" value="RNA-binding domain, RBD"/>
    <property type="match status" value="1"/>
</dbReference>
<dbReference type="FunFam" id="1.10.10.10:FF:000158">
    <property type="entry name" value="La ribonucleoprotein domain family member 7"/>
    <property type="match status" value="1"/>
</dbReference>
<dbReference type="InterPro" id="IPR036390">
    <property type="entry name" value="WH_DNA-bd_sf"/>
</dbReference>
<dbReference type="PROSITE" id="PS50961">
    <property type="entry name" value="HTH_LA"/>
    <property type="match status" value="1"/>
</dbReference>
<dbReference type="SUPFAM" id="SSF46785">
    <property type="entry name" value="Winged helix' DNA-binding domain"/>
    <property type="match status" value="1"/>
</dbReference>
<comment type="subcellular location">
    <subcellularLocation>
        <location evidence="2">Nucleus</location>
    </subcellularLocation>
</comment>
<dbReference type="InterPro" id="IPR035979">
    <property type="entry name" value="RBD_domain_sf"/>
</dbReference>
<dbReference type="InterPro" id="IPR036388">
    <property type="entry name" value="WH-like_DNA-bd_sf"/>
</dbReference>
<dbReference type="PANTHER" id="PTHR22792">
    <property type="entry name" value="LUPUS LA PROTEIN-RELATED"/>
    <property type="match status" value="1"/>
</dbReference>
<dbReference type="Proteomes" id="UP001189624">
    <property type="component" value="Chromosome 6"/>
</dbReference>
<dbReference type="PROSITE" id="PS50102">
    <property type="entry name" value="RRM"/>
    <property type="match status" value="1"/>
</dbReference>
<dbReference type="InterPro" id="IPR045180">
    <property type="entry name" value="La_dom_prot"/>
</dbReference>
<dbReference type="InterPro" id="IPR000504">
    <property type="entry name" value="RRM_dom"/>
</dbReference>
<evidence type="ECO:0000256" key="3">
    <source>
        <dbReference type="ARBA" id="ARBA00022884"/>
    </source>
</evidence>
<evidence type="ECO:0000313" key="9">
    <source>
        <dbReference type="EMBL" id="CAJ1962209.1"/>
    </source>
</evidence>
<evidence type="ECO:0000256" key="4">
    <source>
        <dbReference type="ARBA" id="ARBA00023242"/>
    </source>
</evidence>
<reference evidence="9" key="1">
    <citation type="submission" date="2023-10" db="EMBL/GenBank/DDBJ databases">
        <authorList>
            <person name="Domelevo Entfellner J.-B."/>
        </authorList>
    </citation>
    <scope>NUCLEOTIDE SEQUENCE</scope>
</reference>
<dbReference type="Pfam" id="PF05383">
    <property type="entry name" value="La"/>
    <property type="match status" value="1"/>
</dbReference>
<feature type="region of interest" description="Disordered" evidence="6">
    <location>
        <begin position="1"/>
        <end position="32"/>
    </location>
</feature>
<name>A0AA86SJG5_9FABA</name>
<dbReference type="SMART" id="SM00715">
    <property type="entry name" value="LA"/>
    <property type="match status" value="1"/>
</dbReference>
<feature type="region of interest" description="Disordered" evidence="6">
    <location>
        <begin position="48"/>
        <end position="70"/>
    </location>
</feature>
<feature type="region of interest" description="Disordered" evidence="6">
    <location>
        <begin position="274"/>
        <end position="388"/>
    </location>
</feature>
<keyword evidence="3 5" id="KW-0694">RNA-binding</keyword>
<keyword evidence="4" id="KW-0539">Nucleus</keyword>
<dbReference type="Gene3D" id="3.30.70.330">
    <property type="match status" value="1"/>
</dbReference>
<dbReference type="EMBL" id="OY731403">
    <property type="protein sequence ID" value="CAJ1962209.1"/>
    <property type="molecule type" value="Genomic_DNA"/>
</dbReference>
<dbReference type="InterPro" id="IPR006630">
    <property type="entry name" value="La_HTH"/>
</dbReference>
<dbReference type="InterPro" id="IPR012677">
    <property type="entry name" value="Nucleotide-bd_a/b_plait_sf"/>
</dbReference>
<dbReference type="CDD" id="cd12288">
    <property type="entry name" value="RRM_La_like_plant"/>
    <property type="match status" value="1"/>
</dbReference>
<protein>
    <recommendedName>
        <fullName evidence="11">La-related protein 6A</fullName>
    </recommendedName>
</protein>
<proteinExistence type="predicted"/>
<evidence type="ECO:0000259" key="7">
    <source>
        <dbReference type="PROSITE" id="PS50102"/>
    </source>
</evidence>
<feature type="compositionally biased region" description="Basic and acidic residues" evidence="6">
    <location>
        <begin position="299"/>
        <end position="310"/>
    </location>
</feature>
<feature type="compositionally biased region" description="Basic residues" evidence="6">
    <location>
        <begin position="331"/>
        <end position="342"/>
    </location>
</feature>
<dbReference type="GO" id="GO:1990904">
    <property type="term" value="C:ribonucleoprotein complex"/>
    <property type="evidence" value="ECO:0007669"/>
    <property type="project" value="InterPro"/>
</dbReference>
<evidence type="ECO:0000256" key="6">
    <source>
        <dbReference type="SAM" id="MobiDB-lite"/>
    </source>
</evidence>
<dbReference type="CDD" id="cd08033">
    <property type="entry name" value="LARP_6"/>
    <property type="match status" value="1"/>
</dbReference>
<dbReference type="GO" id="GO:0005634">
    <property type="term" value="C:nucleus"/>
    <property type="evidence" value="ECO:0007669"/>
    <property type="project" value="UniProtKB-SubCell"/>
</dbReference>
<gene>
    <name evidence="9" type="ORF">AYBTSS11_LOCUS19125</name>
</gene>
<evidence type="ECO:0000256" key="5">
    <source>
        <dbReference type="PROSITE-ProRule" id="PRU00332"/>
    </source>
</evidence>
<dbReference type="Gene3D" id="1.10.10.10">
    <property type="entry name" value="Winged helix-like DNA-binding domain superfamily/Winged helix DNA-binding domain"/>
    <property type="match status" value="1"/>
</dbReference>
<organism evidence="9 10">
    <name type="scientific">Sphenostylis stenocarpa</name>
    <dbReference type="NCBI Taxonomy" id="92480"/>
    <lineage>
        <taxon>Eukaryota</taxon>
        <taxon>Viridiplantae</taxon>
        <taxon>Streptophyta</taxon>
        <taxon>Embryophyta</taxon>
        <taxon>Tracheophyta</taxon>
        <taxon>Spermatophyta</taxon>
        <taxon>Magnoliopsida</taxon>
        <taxon>eudicotyledons</taxon>
        <taxon>Gunneridae</taxon>
        <taxon>Pentapetalae</taxon>
        <taxon>rosids</taxon>
        <taxon>fabids</taxon>
        <taxon>Fabales</taxon>
        <taxon>Fabaceae</taxon>
        <taxon>Papilionoideae</taxon>
        <taxon>50 kb inversion clade</taxon>
        <taxon>NPAAA clade</taxon>
        <taxon>indigoferoid/millettioid clade</taxon>
        <taxon>Phaseoleae</taxon>
        <taxon>Sphenostylis</taxon>
    </lineage>
</organism>
<dbReference type="PANTHER" id="PTHR22792:SF159">
    <property type="entry name" value="LA-RELATED PROTEIN 1B-RELATED"/>
    <property type="match status" value="1"/>
</dbReference>
<dbReference type="GO" id="GO:0006396">
    <property type="term" value="P:RNA processing"/>
    <property type="evidence" value="ECO:0007669"/>
    <property type="project" value="InterPro"/>
</dbReference>
<dbReference type="GO" id="GO:0003729">
    <property type="term" value="F:mRNA binding"/>
    <property type="evidence" value="ECO:0007669"/>
    <property type="project" value="TreeGrafter"/>
</dbReference>